<dbReference type="InterPro" id="IPR016181">
    <property type="entry name" value="Acyl_CoA_acyltransferase"/>
</dbReference>
<dbReference type="Proteomes" id="UP001140510">
    <property type="component" value="Unassembled WGS sequence"/>
</dbReference>
<name>A0A9W8YY23_9PLEO</name>
<feature type="domain" description="N-acetyltransferase" evidence="1">
    <location>
        <begin position="83"/>
        <end position="217"/>
    </location>
</feature>
<dbReference type="PANTHER" id="PTHR42791">
    <property type="entry name" value="GNAT FAMILY ACETYLTRANSFERASE"/>
    <property type="match status" value="1"/>
</dbReference>
<dbReference type="Gene3D" id="3.40.630.30">
    <property type="match status" value="1"/>
</dbReference>
<dbReference type="OrthoDB" id="410198at2759"/>
<dbReference type="PROSITE" id="PS51186">
    <property type="entry name" value="GNAT"/>
    <property type="match status" value="1"/>
</dbReference>
<evidence type="ECO:0000313" key="3">
    <source>
        <dbReference type="Proteomes" id="UP001140510"/>
    </source>
</evidence>
<dbReference type="Pfam" id="PF13508">
    <property type="entry name" value="Acetyltransf_7"/>
    <property type="match status" value="1"/>
</dbReference>
<dbReference type="EMBL" id="JAPEVA010000184">
    <property type="protein sequence ID" value="KAJ4394986.1"/>
    <property type="molecule type" value="Genomic_DNA"/>
</dbReference>
<keyword evidence="3" id="KW-1185">Reference proteome</keyword>
<evidence type="ECO:0000259" key="1">
    <source>
        <dbReference type="PROSITE" id="PS51186"/>
    </source>
</evidence>
<dbReference type="InterPro" id="IPR000182">
    <property type="entry name" value="GNAT_dom"/>
</dbReference>
<dbReference type="PANTHER" id="PTHR42791:SF1">
    <property type="entry name" value="N-ACETYLTRANSFERASE DOMAIN-CONTAINING PROTEIN"/>
    <property type="match status" value="1"/>
</dbReference>
<evidence type="ECO:0000313" key="2">
    <source>
        <dbReference type="EMBL" id="KAJ4394986.1"/>
    </source>
</evidence>
<sequence>MATEFEITEAKPGDAEAIASLFALSWVSPFTRLQWGHIEPSLMVPRVSARMMTEGSRFLVTRSRGTGEVVAVAQWTMPVMPGADVENSESEDDRKERQQFEDEVYQRNLPENSNKDLVMAFTLGLRQLREETLRGRPHFLLENLATHPDYRGKGLASQLVVWAFPFADEQQVLVYLDTASGSPAERLYKKLGFKEQGHNTIADLSRFASLDTIQALDCETNHTHVAFIRFPAPLGQDTE</sequence>
<dbReference type="InterPro" id="IPR052523">
    <property type="entry name" value="Trichothecene_AcTrans"/>
</dbReference>
<organism evidence="2 3">
    <name type="scientific">Didymella pomorum</name>
    <dbReference type="NCBI Taxonomy" id="749634"/>
    <lineage>
        <taxon>Eukaryota</taxon>
        <taxon>Fungi</taxon>
        <taxon>Dikarya</taxon>
        <taxon>Ascomycota</taxon>
        <taxon>Pezizomycotina</taxon>
        <taxon>Dothideomycetes</taxon>
        <taxon>Pleosporomycetidae</taxon>
        <taxon>Pleosporales</taxon>
        <taxon>Pleosporineae</taxon>
        <taxon>Didymellaceae</taxon>
        <taxon>Didymella</taxon>
    </lineage>
</organism>
<accession>A0A9W8YY23</accession>
<protein>
    <recommendedName>
        <fullName evidence="1">N-acetyltransferase domain-containing protein</fullName>
    </recommendedName>
</protein>
<comment type="caution">
    <text evidence="2">The sequence shown here is derived from an EMBL/GenBank/DDBJ whole genome shotgun (WGS) entry which is preliminary data.</text>
</comment>
<dbReference type="CDD" id="cd04301">
    <property type="entry name" value="NAT_SF"/>
    <property type="match status" value="1"/>
</dbReference>
<dbReference type="AlphaFoldDB" id="A0A9W8YY23"/>
<dbReference type="SUPFAM" id="SSF55729">
    <property type="entry name" value="Acyl-CoA N-acyltransferases (Nat)"/>
    <property type="match status" value="1"/>
</dbReference>
<reference evidence="2" key="1">
    <citation type="submission" date="2022-10" db="EMBL/GenBank/DDBJ databases">
        <title>Tapping the CABI collections for fungal endophytes: first genome assemblies for Collariella, Neodidymelliopsis, Ascochyta clinopodiicola, Didymella pomorum, Didymosphaeria variabile, Neocosmospora piperis and Neocucurbitaria cava.</title>
        <authorList>
            <person name="Hill R."/>
        </authorList>
    </citation>
    <scope>NUCLEOTIDE SEQUENCE</scope>
    <source>
        <strain evidence="2">IMI 355091</strain>
    </source>
</reference>
<dbReference type="GO" id="GO:0016747">
    <property type="term" value="F:acyltransferase activity, transferring groups other than amino-acyl groups"/>
    <property type="evidence" value="ECO:0007669"/>
    <property type="project" value="InterPro"/>
</dbReference>
<gene>
    <name evidence="2" type="ORF">N0V91_011133</name>
</gene>
<proteinExistence type="predicted"/>